<reference evidence="2 3" key="1">
    <citation type="journal article" date="2019" name="Genome Biol. Evol.">
        <title>Nanopore Sequencing Significantly Improves Genome Assembly of the Protozoan Parasite Trypanosoma cruzi.</title>
        <authorList>
            <person name="Diaz-Viraque F."/>
            <person name="Pita S."/>
            <person name="Greif G."/>
            <person name="de Souza R.C.M."/>
            <person name="Iraola G."/>
            <person name="Robello C."/>
        </authorList>
    </citation>
    <scope>NUCLEOTIDE SEQUENCE [LARGE SCALE GENOMIC DNA]</scope>
    <source>
        <strain evidence="2 3">Berenice</strain>
    </source>
</reference>
<sequence>MTTNRCIHAAATAPYERYMTTNRSIHAAAAAPYERYMTTNRGIHAAAAHPKHVAFVFQGTTQMCSIVRRSNLTPYVKMGRATTFFLAQWQTSSQCHPGRGFEPRRSLSFFPFFFFGILVSYCFLNFWFAGRCASSAIALIPSVSWCVRLRLRWWPRESEGESAMHRPHTHSSFTHSLCVSPCMDSRPHLTPRSTHIMCPLYILHAHPCRPVGALFCTTRTAAVLPGCMGGAL</sequence>
<protein>
    <submittedName>
        <fullName evidence="2">Uncharacterized protein</fullName>
    </submittedName>
</protein>
<evidence type="ECO:0000313" key="3">
    <source>
        <dbReference type="Proteomes" id="UP000583944"/>
    </source>
</evidence>
<feature type="transmembrane region" description="Helical" evidence="1">
    <location>
        <begin position="109"/>
        <end position="128"/>
    </location>
</feature>
<organism evidence="2 3">
    <name type="scientific">Trypanosoma cruzi</name>
    <dbReference type="NCBI Taxonomy" id="5693"/>
    <lineage>
        <taxon>Eukaryota</taxon>
        <taxon>Discoba</taxon>
        <taxon>Euglenozoa</taxon>
        <taxon>Kinetoplastea</taxon>
        <taxon>Metakinetoplastina</taxon>
        <taxon>Trypanosomatida</taxon>
        <taxon>Trypanosomatidae</taxon>
        <taxon>Trypanosoma</taxon>
        <taxon>Schizotrypanum</taxon>
    </lineage>
</organism>
<keyword evidence="1" id="KW-0472">Membrane</keyword>
<comment type="caution">
    <text evidence="2">The sequence shown here is derived from an EMBL/GenBank/DDBJ whole genome shotgun (WGS) entry which is preliminary data.</text>
</comment>
<keyword evidence="1" id="KW-0812">Transmembrane</keyword>
<dbReference type="VEuPathDB" id="TriTrypDB:ECC02_013180"/>
<dbReference type="AlphaFoldDB" id="A0A7J6XI79"/>
<dbReference type="EMBL" id="JABDHM010000567">
    <property type="protein sequence ID" value="KAF5214239.1"/>
    <property type="molecule type" value="Genomic_DNA"/>
</dbReference>
<name>A0A7J6XI79_TRYCR</name>
<accession>A0A7J6XI79</accession>
<gene>
    <name evidence="2" type="ORF">ECC02_013180</name>
</gene>
<evidence type="ECO:0000313" key="2">
    <source>
        <dbReference type="EMBL" id="KAF5214239.1"/>
    </source>
</evidence>
<proteinExistence type="predicted"/>
<keyword evidence="1" id="KW-1133">Transmembrane helix</keyword>
<evidence type="ECO:0000256" key="1">
    <source>
        <dbReference type="SAM" id="Phobius"/>
    </source>
</evidence>
<dbReference type="Proteomes" id="UP000583944">
    <property type="component" value="Unassembled WGS sequence"/>
</dbReference>